<gene>
    <name evidence="2" type="ordered locus">SELR_pSRC100620</name>
</gene>
<dbReference type="RefSeq" id="WP_014431080.1">
    <property type="nucleotide sequence ID" value="NC_017078.1"/>
</dbReference>
<dbReference type="InterPro" id="IPR029039">
    <property type="entry name" value="Flavoprotein-like_sf"/>
</dbReference>
<dbReference type="GO" id="GO:0016651">
    <property type="term" value="F:oxidoreductase activity, acting on NAD(P)H"/>
    <property type="evidence" value="ECO:0007669"/>
    <property type="project" value="UniProtKB-ARBA"/>
</dbReference>
<dbReference type="OrthoDB" id="9806505at2"/>
<evidence type="ECO:0000313" key="2">
    <source>
        <dbReference type="EMBL" id="BAL84869.1"/>
    </source>
</evidence>
<geneLocation type="plasmid" evidence="2 3">
    <name>pSRC1</name>
</geneLocation>
<dbReference type="KEGG" id="sri:SELR_pSRC100620"/>
<feature type="domain" description="Flavodoxin-like" evidence="1">
    <location>
        <begin position="3"/>
        <end position="157"/>
    </location>
</feature>
<dbReference type="PANTHER" id="PTHR39201:SF1">
    <property type="entry name" value="FLAVODOXIN-LIKE DOMAIN-CONTAINING PROTEIN"/>
    <property type="match status" value="1"/>
</dbReference>
<dbReference type="HOGENOM" id="CLU_068890_1_1_9"/>
<sequence length="158" mass="17085">MSKKLVAYFSASGVTAKAAKNLAEAAGADLFEIKPEVPYTQADLDWHDKNSRSSVEMRDSKSRPQIAAGDAKIADYDVIFVGFPIWWYVAPTIINTFLESYDFAGKTIILFATSGGSGFGKAVEGLKDSVADSTVIREGKLLNGNPSVAELKDWVESL</sequence>
<evidence type="ECO:0000259" key="1">
    <source>
        <dbReference type="Pfam" id="PF12682"/>
    </source>
</evidence>
<dbReference type="PANTHER" id="PTHR39201">
    <property type="entry name" value="EXPORTED PROTEIN-RELATED"/>
    <property type="match status" value="1"/>
</dbReference>
<proteinExistence type="predicted"/>
<dbReference type="PATRIC" id="fig|927704.6.peg.2982"/>
<dbReference type="InterPro" id="IPR008254">
    <property type="entry name" value="Flavodoxin/NO_synth"/>
</dbReference>
<dbReference type="Gene3D" id="3.40.50.360">
    <property type="match status" value="1"/>
</dbReference>
<dbReference type="GO" id="GO:0010181">
    <property type="term" value="F:FMN binding"/>
    <property type="evidence" value="ECO:0007669"/>
    <property type="project" value="InterPro"/>
</dbReference>
<keyword evidence="2" id="KW-0614">Plasmid</keyword>
<dbReference type="AlphaFoldDB" id="I0GVT2"/>
<dbReference type="EMBL" id="AP012299">
    <property type="protein sequence ID" value="BAL84869.1"/>
    <property type="molecule type" value="Genomic_DNA"/>
</dbReference>
<dbReference type="NCBIfam" id="NF005501">
    <property type="entry name" value="PRK07116.1"/>
    <property type="match status" value="1"/>
</dbReference>
<dbReference type="Pfam" id="PF12682">
    <property type="entry name" value="Flavodoxin_4"/>
    <property type="match status" value="1"/>
</dbReference>
<reference evidence="2 3" key="1">
    <citation type="submission" date="2011-10" db="EMBL/GenBank/DDBJ databases">
        <title>Whole genome sequence of Selenomonas ruminantium subsp. lactilytica TAM6421.</title>
        <authorList>
            <person name="Oguchi A."/>
            <person name="Ankai A."/>
            <person name="Kaneko J."/>
            <person name="Yamada-Narita S."/>
            <person name="Fukui S."/>
            <person name="Takahashi M."/>
            <person name="Onodera T."/>
            <person name="Kojima S."/>
            <person name="Fushimi T."/>
            <person name="Abe N."/>
            <person name="Kamio Y."/>
            <person name="Yamazaki S."/>
            <person name="Fujita N."/>
        </authorList>
    </citation>
    <scope>NUCLEOTIDE SEQUENCE [LARGE SCALE GENOMIC DNA]</scope>
    <source>
        <strain evidence="3">NBRC 103574 / TAM6421</strain>
        <plasmid evidence="2 3">pSRC1</plasmid>
    </source>
</reference>
<dbReference type="SUPFAM" id="SSF52218">
    <property type="entry name" value="Flavoproteins"/>
    <property type="match status" value="1"/>
</dbReference>
<protein>
    <submittedName>
        <fullName evidence="2">Putative flavoprotein</fullName>
    </submittedName>
</protein>
<organism evidence="2 3">
    <name type="scientific">Selenomonas ruminantium subsp. lactilytica (strain NBRC 103574 / TAM6421)</name>
    <dbReference type="NCBI Taxonomy" id="927704"/>
    <lineage>
        <taxon>Bacteria</taxon>
        <taxon>Bacillati</taxon>
        <taxon>Bacillota</taxon>
        <taxon>Negativicutes</taxon>
        <taxon>Selenomonadales</taxon>
        <taxon>Selenomonadaceae</taxon>
        <taxon>Selenomonas</taxon>
    </lineage>
</organism>
<evidence type="ECO:0000313" key="3">
    <source>
        <dbReference type="Proteomes" id="UP000007887"/>
    </source>
</evidence>
<accession>I0GVT2</accession>
<name>I0GVT2_SELRL</name>
<dbReference type="Proteomes" id="UP000007887">
    <property type="component" value="Plasmid pSRC1"/>
</dbReference>